<dbReference type="PANTHER" id="PTHR42717">
    <property type="entry name" value="DIHYDROOROTASE-RELATED"/>
    <property type="match status" value="1"/>
</dbReference>
<dbReference type="InterPro" id="IPR006680">
    <property type="entry name" value="Amidohydro-rel"/>
</dbReference>
<dbReference type="NCBIfam" id="NF006689">
    <property type="entry name" value="PRK09237.1"/>
    <property type="match status" value="1"/>
</dbReference>
<name>A0ABY7TK54_9SPHN</name>
<gene>
    <name evidence="2" type="ORF">PQ455_15875</name>
</gene>
<dbReference type="Pfam" id="PF01979">
    <property type="entry name" value="Amidohydro_1"/>
    <property type="match status" value="1"/>
</dbReference>
<dbReference type="PIRSF" id="PIRSF039004">
    <property type="entry name" value="ADE_EF_0837"/>
    <property type="match status" value="1"/>
</dbReference>
<dbReference type="Proteomes" id="UP001220395">
    <property type="component" value="Chromosome"/>
</dbReference>
<reference evidence="2 3" key="1">
    <citation type="submission" date="2023-02" db="EMBL/GenBank/DDBJ databases">
        <title>Genome sequence of Sphingomonas naphthae.</title>
        <authorList>
            <person name="Kim S."/>
            <person name="Heo J."/>
            <person name="Kwon S.-W."/>
        </authorList>
    </citation>
    <scope>NUCLEOTIDE SEQUENCE [LARGE SCALE GENOMIC DNA]</scope>
    <source>
        <strain evidence="2 3">KACC 18716</strain>
    </source>
</reference>
<dbReference type="RefSeq" id="WP_273687066.1">
    <property type="nucleotide sequence ID" value="NZ_CP117411.1"/>
</dbReference>
<feature type="domain" description="Amidohydrolase-related" evidence="1">
    <location>
        <begin position="278"/>
        <end position="378"/>
    </location>
</feature>
<evidence type="ECO:0000313" key="3">
    <source>
        <dbReference type="Proteomes" id="UP001220395"/>
    </source>
</evidence>
<dbReference type="Gene3D" id="2.30.40.10">
    <property type="entry name" value="Urease, subunit C, domain 1"/>
    <property type="match status" value="1"/>
</dbReference>
<dbReference type="InterPro" id="IPR032466">
    <property type="entry name" value="Metal_Hydrolase"/>
</dbReference>
<dbReference type="SUPFAM" id="SSF51556">
    <property type="entry name" value="Metallo-dependent hydrolases"/>
    <property type="match status" value="1"/>
</dbReference>
<dbReference type="PANTHER" id="PTHR42717:SF1">
    <property type="entry name" value="IMIDAZOLONEPROPIONASE AND RELATED AMIDOHYDROLASES"/>
    <property type="match status" value="1"/>
</dbReference>
<sequence>MSDDLPIFDTLLLGGTMMDPASGRNGRWDIAIKDGTIAAIEPDLSQHAADTRFDLSGRIVIPGMIDTHAHVYQHVTGKFGLNPDMVGVRSGVTTLVDQGGPSCMTIGGFRHFLADTAASRLLCFISCYLVGGLEGHYYPELYGPNGVNADHTIRVARQNLDIVRGIKAHAEIGGQSRWGLDVIRTGKQISRETGLPLYIHLGQLWPVADDGRVPDPDELIRELLPIMEEGDILAHPFSRHPGGFVSESGEIHPIIFEALDRGVRIDVGHGSHFSFDVARRVLDAGIRPFTLGADLHGYNVRVPQPGMASDEKAGNPFSGVAPFSLTIAMTELLALGLTLDEVLATVTTNPAIMLREEARLGALAVGREADISVIELLNGRFKLSDNSGAQVLAEKLVRPVMCFRAGRRFEADSPLIPDAIAA</sequence>
<protein>
    <submittedName>
        <fullName evidence="2">Amidohydrolase/deacetylase family metallohydrolase</fullName>
    </submittedName>
</protein>
<accession>A0ABY7TK54</accession>
<organism evidence="2 3">
    <name type="scientific">Sphingomonas naphthae</name>
    <dbReference type="NCBI Taxonomy" id="1813468"/>
    <lineage>
        <taxon>Bacteria</taxon>
        <taxon>Pseudomonadati</taxon>
        <taxon>Pseudomonadota</taxon>
        <taxon>Alphaproteobacteria</taxon>
        <taxon>Sphingomonadales</taxon>
        <taxon>Sphingomonadaceae</taxon>
        <taxon>Sphingomonas</taxon>
    </lineage>
</organism>
<keyword evidence="3" id="KW-1185">Reference proteome</keyword>
<dbReference type="EMBL" id="CP117411">
    <property type="protein sequence ID" value="WCT73092.1"/>
    <property type="molecule type" value="Genomic_DNA"/>
</dbReference>
<dbReference type="Gene3D" id="3.20.20.140">
    <property type="entry name" value="Metal-dependent hydrolases"/>
    <property type="match status" value="1"/>
</dbReference>
<dbReference type="InterPro" id="IPR020043">
    <property type="entry name" value="Deacetylase_Atu3266-like"/>
</dbReference>
<evidence type="ECO:0000259" key="1">
    <source>
        <dbReference type="Pfam" id="PF01979"/>
    </source>
</evidence>
<proteinExistence type="predicted"/>
<evidence type="ECO:0000313" key="2">
    <source>
        <dbReference type="EMBL" id="WCT73092.1"/>
    </source>
</evidence>
<dbReference type="InterPro" id="IPR011059">
    <property type="entry name" value="Metal-dep_hydrolase_composite"/>
</dbReference>
<dbReference type="SUPFAM" id="SSF51338">
    <property type="entry name" value="Composite domain of metallo-dependent hydrolases"/>
    <property type="match status" value="1"/>
</dbReference>